<evidence type="ECO:0008006" key="3">
    <source>
        <dbReference type="Google" id="ProtNLM"/>
    </source>
</evidence>
<sequence length="279" mass="32361">MNSKKVETVPTNDIVNKNELRVVGMSRSGNHAIINWIIQQLNGRYCFLNCAEPKTNPFYTARPLHQEATYRANYNGFDLEAEKVRNFSKKDYLIHSYEDCFLSMLNHKTFEEQHDAFVGPSENRLDILILRDPFNLFASRIRSGLYKEKKPGAQVTPLTARRIWKQHAREALGLKRHLQQKKIVINYNLWVFDPEYRQNIAIQLGLAFTDNGFHEVSDVAGGSSFDGLKFENRAGNMKVLDRWKHYVDDPAYKMIFDDELIDLSHQVFGHIPDERLLAG</sequence>
<dbReference type="Gene3D" id="3.40.50.300">
    <property type="entry name" value="P-loop containing nucleotide triphosphate hydrolases"/>
    <property type="match status" value="1"/>
</dbReference>
<comment type="caution">
    <text evidence="1">The sequence shown here is derived from an EMBL/GenBank/DDBJ whole genome shotgun (WGS) entry which is preliminary data.</text>
</comment>
<evidence type="ECO:0000313" key="1">
    <source>
        <dbReference type="EMBL" id="MBK6265580.1"/>
    </source>
</evidence>
<name>A0A934WZE7_9BACT</name>
<evidence type="ECO:0000313" key="2">
    <source>
        <dbReference type="Proteomes" id="UP000611723"/>
    </source>
</evidence>
<gene>
    <name evidence="1" type="ORF">JKA74_11075</name>
</gene>
<dbReference type="RefSeq" id="WP_201431257.1">
    <property type="nucleotide sequence ID" value="NZ_JAEQBW010000004.1"/>
</dbReference>
<dbReference type="AlphaFoldDB" id="A0A934WZE7"/>
<protein>
    <recommendedName>
        <fullName evidence="3">Sulfotransferase domain-containing protein</fullName>
    </recommendedName>
</protein>
<organism evidence="1 2">
    <name type="scientific">Marivirga aurantiaca</name>
    <dbReference type="NCBI Taxonomy" id="2802615"/>
    <lineage>
        <taxon>Bacteria</taxon>
        <taxon>Pseudomonadati</taxon>
        <taxon>Bacteroidota</taxon>
        <taxon>Cytophagia</taxon>
        <taxon>Cytophagales</taxon>
        <taxon>Marivirgaceae</taxon>
        <taxon>Marivirga</taxon>
    </lineage>
</organism>
<dbReference type="SUPFAM" id="SSF52540">
    <property type="entry name" value="P-loop containing nucleoside triphosphate hydrolases"/>
    <property type="match status" value="1"/>
</dbReference>
<dbReference type="EMBL" id="JAEQBW010000004">
    <property type="protein sequence ID" value="MBK6265580.1"/>
    <property type="molecule type" value="Genomic_DNA"/>
</dbReference>
<dbReference type="Proteomes" id="UP000611723">
    <property type="component" value="Unassembled WGS sequence"/>
</dbReference>
<accession>A0A934WZE7</accession>
<keyword evidence="2" id="KW-1185">Reference proteome</keyword>
<proteinExistence type="predicted"/>
<dbReference type="InterPro" id="IPR027417">
    <property type="entry name" value="P-loop_NTPase"/>
</dbReference>
<reference evidence="1" key="1">
    <citation type="submission" date="2021-01" db="EMBL/GenBank/DDBJ databases">
        <title>Marivirga aurantiaca sp. nov., isolated from intertidal surface sediments.</title>
        <authorList>
            <person name="Zhang M."/>
        </authorList>
    </citation>
    <scope>NUCLEOTIDE SEQUENCE</scope>
    <source>
        <strain evidence="1">S37H4</strain>
    </source>
</reference>